<accession>A0A239DX34</accession>
<dbReference type="EMBL" id="FZOQ01000005">
    <property type="protein sequence ID" value="SNS36262.1"/>
    <property type="molecule type" value="Genomic_DNA"/>
</dbReference>
<dbReference type="AlphaFoldDB" id="A0A239DX34"/>
<evidence type="ECO:0000313" key="2">
    <source>
        <dbReference type="Proteomes" id="UP000198432"/>
    </source>
</evidence>
<reference evidence="2" key="1">
    <citation type="submission" date="2017-06" db="EMBL/GenBank/DDBJ databases">
        <authorList>
            <person name="Varghese N."/>
            <person name="Submissions S."/>
        </authorList>
    </citation>
    <scope>NUCLEOTIDE SEQUENCE [LARGE SCALE GENOMIC DNA]</scope>
    <source>
        <strain evidence="2">NKM1</strain>
    </source>
</reference>
<proteinExistence type="predicted"/>
<dbReference type="Proteomes" id="UP000198432">
    <property type="component" value="Unassembled WGS sequence"/>
</dbReference>
<gene>
    <name evidence="1" type="ORF">SAMN06296052_105139</name>
</gene>
<protein>
    <submittedName>
        <fullName evidence="1">Uncharacterized protein</fullName>
    </submittedName>
</protein>
<evidence type="ECO:0000313" key="1">
    <source>
        <dbReference type="EMBL" id="SNS36262.1"/>
    </source>
</evidence>
<name>A0A239DX34_9BACT</name>
<sequence length="271" mass="31549">MNKKDITKTISSGTAKEKVLLLTEDVARRKSGSEPILSEEDFHALLSSVERPQERRLYNQFRKIDQTVTTGLYVLNQSRVLYRMHISDLRGYALMWEAYQRAEELANFILHETRDKAERTRIAQKAASYSSFLLADLKIDQEGYVEVSAESSQKPDTASLLKAIAGVRREAEKELSRTLGYAQALLDYMEERDFKVKTYQDKVKDVMKDVQTDKALWSKYSTQQKKVPTRQGSKRREMEREHLFSIYPDPSEIQMDMTAYHHFKRNVVGYE</sequence>
<keyword evidence="2" id="KW-1185">Reference proteome</keyword>
<organism evidence="1 2">
    <name type="scientific">Pontibacter ummariensis</name>
    <dbReference type="NCBI Taxonomy" id="1610492"/>
    <lineage>
        <taxon>Bacteria</taxon>
        <taxon>Pseudomonadati</taxon>
        <taxon>Bacteroidota</taxon>
        <taxon>Cytophagia</taxon>
        <taxon>Cytophagales</taxon>
        <taxon>Hymenobacteraceae</taxon>
        <taxon>Pontibacter</taxon>
    </lineage>
</organism>
<dbReference type="RefSeq" id="WP_089318563.1">
    <property type="nucleotide sequence ID" value="NZ_FZOQ01000005.1"/>
</dbReference>
<dbReference type="OrthoDB" id="10004306at2"/>